<dbReference type="AlphaFoldDB" id="A0A3P3XH92"/>
<protein>
    <submittedName>
        <fullName evidence="2">Uncharacterized protein</fullName>
    </submittedName>
</protein>
<name>A0A3P3XH92_9SPIR</name>
<proteinExistence type="inferred from homology"/>
<dbReference type="PANTHER" id="PTHR35983:SF1">
    <property type="entry name" value="UPF0166 PROTEIN TM_0021"/>
    <property type="match status" value="1"/>
</dbReference>
<dbReference type="PANTHER" id="PTHR35983">
    <property type="entry name" value="UPF0166 PROTEIN TM_0021"/>
    <property type="match status" value="1"/>
</dbReference>
<accession>A0A3P3XH92</accession>
<evidence type="ECO:0000256" key="1">
    <source>
        <dbReference type="ARBA" id="ARBA00010554"/>
    </source>
</evidence>
<dbReference type="SUPFAM" id="SSF54913">
    <property type="entry name" value="GlnB-like"/>
    <property type="match status" value="1"/>
</dbReference>
<comment type="similarity">
    <text evidence="1">Belongs to the UPF0166 family.</text>
</comment>
<dbReference type="Pfam" id="PF02641">
    <property type="entry name" value="DUF190"/>
    <property type="match status" value="1"/>
</dbReference>
<evidence type="ECO:0000313" key="2">
    <source>
        <dbReference type="EMBL" id="SLM11810.1"/>
    </source>
</evidence>
<dbReference type="InterPro" id="IPR003793">
    <property type="entry name" value="UPF0166"/>
</dbReference>
<reference evidence="2" key="1">
    <citation type="submission" date="2017-02" db="EMBL/GenBank/DDBJ databases">
        <authorList>
            <person name="Regsiter A."/>
            <person name="William W."/>
        </authorList>
    </citation>
    <scope>NUCLEOTIDE SEQUENCE</scope>
    <source>
        <strain evidence="2">Bib</strain>
    </source>
</reference>
<dbReference type="InterPro" id="IPR011322">
    <property type="entry name" value="N-reg_PII-like_a/b"/>
</dbReference>
<dbReference type="Gene3D" id="3.30.70.120">
    <property type="match status" value="1"/>
</dbReference>
<dbReference type="EMBL" id="FWDM01000014">
    <property type="protein sequence ID" value="SLM11810.1"/>
    <property type="molecule type" value="Genomic_DNA"/>
</dbReference>
<organism evidence="2">
    <name type="scientific">uncultured spirochete</name>
    <dbReference type="NCBI Taxonomy" id="156406"/>
    <lineage>
        <taxon>Bacteria</taxon>
        <taxon>Pseudomonadati</taxon>
        <taxon>Spirochaetota</taxon>
        <taxon>Spirochaetia</taxon>
        <taxon>Spirochaetales</taxon>
        <taxon>environmental samples</taxon>
    </lineage>
</organism>
<sequence>MHFEEDDMLLRIYIGESDTYKGKPVYEQIVLKARALKLSGATVIRGEMGFGAHSHMHSANVLSLSTDLPVVIEIVDKEENIEKLLPFLDEVLLEGLVTKESIHVYRYQAR</sequence>
<dbReference type="InterPro" id="IPR015867">
    <property type="entry name" value="N-reg_PII/ATP_PRibTrfase_C"/>
</dbReference>
<gene>
    <name evidence="2" type="ORF">SPIROBIBN47_210081</name>
</gene>